<dbReference type="InterPro" id="IPR033494">
    <property type="entry name" value="NUDE"/>
</dbReference>
<evidence type="ECO:0000256" key="1">
    <source>
        <dbReference type="ARBA" id="ARBA00004186"/>
    </source>
</evidence>
<dbReference type="GO" id="GO:0005813">
    <property type="term" value="C:centrosome"/>
    <property type="evidence" value="ECO:0007669"/>
    <property type="project" value="UniProtKB-SubCell"/>
</dbReference>
<gene>
    <name evidence="10" type="ORF">NEZAVI_LOCUS6652</name>
</gene>
<accession>A0A9P0H729</accession>
<dbReference type="GO" id="GO:0016477">
    <property type="term" value="P:cell migration"/>
    <property type="evidence" value="ECO:0007669"/>
    <property type="project" value="TreeGrafter"/>
</dbReference>
<protein>
    <recommendedName>
        <fullName evidence="9">NUDE domain-containing protein</fullName>
    </recommendedName>
</protein>
<dbReference type="AlphaFoldDB" id="A0A9P0H729"/>
<sequence length="286" mass="33425">MADPKSIEDVSFWRNKAEEFEREFEDFRESSQMLEKELEASLEQAERTIRELRLKNNSLQLENEAMKDKYDVLQRATETQISEMEEEANQRHKREEEYVKYIRELEQKNDDLERSQRAMYTSLGEFETKLNYALERNVLLESELDEKESLKTMVQRLKDEARDLKQEIQVREKQTTNDKSLIVDSNKMESSDLIVNSNCLNNTPTKNINSTNCLLNQPNRISAMNIVGDLLRKVGALESKLASCRGSSRDSISPSVGDLAVRDNQYRDSSHQNKHGLVNKRRFIKH</sequence>
<evidence type="ECO:0000256" key="8">
    <source>
        <dbReference type="SAM" id="Coils"/>
    </source>
</evidence>
<dbReference type="GO" id="GO:0000132">
    <property type="term" value="P:establishment of mitotic spindle orientation"/>
    <property type="evidence" value="ECO:0007669"/>
    <property type="project" value="TreeGrafter"/>
</dbReference>
<dbReference type="GO" id="GO:0005871">
    <property type="term" value="C:kinesin complex"/>
    <property type="evidence" value="ECO:0007669"/>
    <property type="project" value="TreeGrafter"/>
</dbReference>
<feature type="domain" description="NUDE" evidence="9">
    <location>
        <begin position="122"/>
        <end position="255"/>
    </location>
</feature>
<evidence type="ECO:0000256" key="5">
    <source>
        <dbReference type="ARBA" id="ARBA00022701"/>
    </source>
</evidence>
<organism evidence="10 11">
    <name type="scientific">Nezara viridula</name>
    <name type="common">Southern green stink bug</name>
    <name type="synonym">Cimex viridulus</name>
    <dbReference type="NCBI Taxonomy" id="85310"/>
    <lineage>
        <taxon>Eukaryota</taxon>
        <taxon>Metazoa</taxon>
        <taxon>Ecdysozoa</taxon>
        <taxon>Arthropoda</taxon>
        <taxon>Hexapoda</taxon>
        <taxon>Insecta</taxon>
        <taxon>Pterygota</taxon>
        <taxon>Neoptera</taxon>
        <taxon>Paraneoptera</taxon>
        <taxon>Hemiptera</taxon>
        <taxon>Heteroptera</taxon>
        <taxon>Panheteroptera</taxon>
        <taxon>Pentatomomorpha</taxon>
        <taxon>Pentatomoidea</taxon>
        <taxon>Pentatomidae</taxon>
        <taxon>Pentatominae</taxon>
        <taxon>Nezara</taxon>
    </lineage>
</organism>
<dbReference type="GO" id="GO:0008017">
    <property type="term" value="F:microtubule binding"/>
    <property type="evidence" value="ECO:0007669"/>
    <property type="project" value="InterPro"/>
</dbReference>
<dbReference type="InterPro" id="IPR006964">
    <property type="entry name" value="NUDE_dom"/>
</dbReference>
<keyword evidence="4" id="KW-0963">Cytoplasm</keyword>
<dbReference type="PANTHER" id="PTHR10921:SF1">
    <property type="entry name" value="NUCLEAR DISTRIBUTION PROTEIN NUDE HOMOLOG"/>
    <property type="match status" value="1"/>
</dbReference>
<dbReference type="GO" id="GO:0000776">
    <property type="term" value="C:kinetochore"/>
    <property type="evidence" value="ECO:0007669"/>
    <property type="project" value="TreeGrafter"/>
</dbReference>
<evidence type="ECO:0000256" key="4">
    <source>
        <dbReference type="ARBA" id="ARBA00022490"/>
    </source>
</evidence>
<keyword evidence="11" id="KW-1185">Reference proteome</keyword>
<evidence type="ECO:0000256" key="7">
    <source>
        <dbReference type="ARBA" id="ARBA00023212"/>
    </source>
</evidence>
<comment type="similarity">
    <text evidence="3">Belongs to the nudE family.</text>
</comment>
<dbReference type="GO" id="GO:0005874">
    <property type="term" value="C:microtubule"/>
    <property type="evidence" value="ECO:0007669"/>
    <property type="project" value="UniProtKB-KW"/>
</dbReference>
<evidence type="ECO:0000256" key="2">
    <source>
        <dbReference type="ARBA" id="ARBA00004300"/>
    </source>
</evidence>
<dbReference type="GO" id="GO:0047496">
    <property type="term" value="P:vesicle transport along microtubule"/>
    <property type="evidence" value="ECO:0007669"/>
    <property type="project" value="TreeGrafter"/>
</dbReference>
<evidence type="ECO:0000259" key="9">
    <source>
        <dbReference type="Pfam" id="PF04880"/>
    </source>
</evidence>
<evidence type="ECO:0000256" key="6">
    <source>
        <dbReference type="ARBA" id="ARBA00023054"/>
    </source>
</evidence>
<evidence type="ECO:0000313" key="10">
    <source>
        <dbReference type="EMBL" id="CAH1396614.1"/>
    </source>
</evidence>
<dbReference type="GO" id="GO:0007059">
    <property type="term" value="P:chromosome segregation"/>
    <property type="evidence" value="ECO:0007669"/>
    <property type="project" value="TreeGrafter"/>
</dbReference>
<name>A0A9P0H729_NEZVI</name>
<dbReference type="PANTHER" id="PTHR10921">
    <property type="entry name" value="NUCLEAR DISTRIBUTION PROTEIN NUDE HOMOLOG 1"/>
    <property type="match status" value="1"/>
</dbReference>
<evidence type="ECO:0000256" key="3">
    <source>
        <dbReference type="ARBA" id="ARBA00007429"/>
    </source>
</evidence>
<evidence type="ECO:0000313" key="11">
    <source>
        <dbReference type="Proteomes" id="UP001152798"/>
    </source>
</evidence>
<dbReference type="GO" id="GO:0051642">
    <property type="term" value="P:centrosome localization"/>
    <property type="evidence" value="ECO:0007669"/>
    <property type="project" value="TreeGrafter"/>
</dbReference>
<reference evidence="10" key="1">
    <citation type="submission" date="2022-01" db="EMBL/GenBank/DDBJ databases">
        <authorList>
            <person name="King R."/>
        </authorList>
    </citation>
    <scope>NUCLEOTIDE SEQUENCE</scope>
</reference>
<keyword evidence="7" id="KW-0206">Cytoskeleton</keyword>
<proteinExistence type="inferred from homology"/>
<feature type="coiled-coil region" evidence="8">
    <location>
        <begin position="10"/>
        <end position="174"/>
    </location>
</feature>
<dbReference type="Gene3D" id="6.10.250.1080">
    <property type="match status" value="1"/>
</dbReference>
<dbReference type="Proteomes" id="UP001152798">
    <property type="component" value="Chromosome 3"/>
</dbReference>
<dbReference type="EMBL" id="OV725079">
    <property type="protein sequence ID" value="CAH1396614.1"/>
    <property type="molecule type" value="Genomic_DNA"/>
</dbReference>
<dbReference type="Pfam" id="PF04880">
    <property type="entry name" value="NUDE_C"/>
    <property type="match status" value="1"/>
</dbReference>
<dbReference type="GO" id="GO:0005819">
    <property type="term" value="C:spindle"/>
    <property type="evidence" value="ECO:0007669"/>
    <property type="project" value="UniProtKB-SubCell"/>
</dbReference>
<keyword evidence="6 8" id="KW-0175">Coiled coil</keyword>
<dbReference type="GO" id="GO:0007100">
    <property type="term" value="P:mitotic centrosome separation"/>
    <property type="evidence" value="ECO:0007669"/>
    <property type="project" value="TreeGrafter"/>
</dbReference>
<dbReference type="GO" id="GO:0007020">
    <property type="term" value="P:microtubule nucleation"/>
    <property type="evidence" value="ECO:0007669"/>
    <property type="project" value="TreeGrafter"/>
</dbReference>
<comment type="subcellular location">
    <subcellularLocation>
        <location evidence="2">Cytoplasm</location>
        <location evidence="2">Cytoskeleton</location>
        <location evidence="2">Microtubule organizing center</location>
        <location evidence="2">Centrosome</location>
    </subcellularLocation>
    <subcellularLocation>
        <location evidence="1">Cytoplasm</location>
        <location evidence="1">Cytoskeleton</location>
        <location evidence="1">Spindle</location>
    </subcellularLocation>
</comment>
<dbReference type="OrthoDB" id="5877028at2759"/>
<keyword evidence="5" id="KW-0493">Microtubule</keyword>